<evidence type="ECO:0000313" key="2">
    <source>
        <dbReference type="EMBL" id="KKS90560.1"/>
    </source>
</evidence>
<comment type="caution">
    <text evidence="2">The sequence shown here is derived from an EMBL/GenBank/DDBJ whole genome shotgun (WGS) entry which is preliminary data.</text>
</comment>
<evidence type="ECO:0000313" key="3">
    <source>
        <dbReference type="Proteomes" id="UP000034669"/>
    </source>
</evidence>
<gene>
    <name evidence="2" type="ORF">UV66_C0002G0037</name>
</gene>
<proteinExistence type="predicted"/>
<accession>A0A0G1CXQ8</accession>
<sequence length="122" mass="14150">MEKDKTRESTETSETQKDDTDSSLEREIAAGEWQRLKTFITYRKRSRQGRILASYQAVTNRLNQLSTVFMQVVRNNPSGAQKLLEEIKKLRQIQDFLSECLIWEKEGIEIELPEEISDIVGG</sequence>
<dbReference type="AlphaFoldDB" id="A0A0G1CXQ8"/>
<dbReference type="Proteomes" id="UP000034669">
    <property type="component" value="Unassembled WGS sequence"/>
</dbReference>
<name>A0A0G1CXQ8_9BACT</name>
<evidence type="ECO:0000256" key="1">
    <source>
        <dbReference type="SAM" id="MobiDB-lite"/>
    </source>
</evidence>
<dbReference type="EMBL" id="LCFI01000002">
    <property type="protein sequence ID" value="KKS90560.1"/>
    <property type="molecule type" value="Genomic_DNA"/>
</dbReference>
<reference evidence="2 3" key="1">
    <citation type="journal article" date="2015" name="Nature">
        <title>rRNA introns, odd ribosomes, and small enigmatic genomes across a large radiation of phyla.</title>
        <authorList>
            <person name="Brown C.T."/>
            <person name="Hug L.A."/>
            <person name="Thomas B.C."/>
            <person name="Sharon I."/>
            <person name="Castelle C.J."/>
            <person name="Singh A."/>
            <person name="Wilkins M.J."/>
            <person name="Williams K.H."/>
            <person name="Banfield J.F."/>
        </authorList>
    </citation>
    <scope>NUCLEOTIDE SEQUENCE [LARGE SCALE GENOMIC DNA]</scope>
</reference>
<organism evidence="2 3">
    <name type="scientific">Candidatus Woesebacteria bacterium GW2011_GWA1_43_12</name>
    <dbReference type="NCBI Taxonomy" id="1618557"/>
    <lineage>
        <taxon>Bacteria</taxon>
        <taxon>Candidatus Woeseibacteriota</taxon>
    </lineage>
</organism>
<feature type="region of interest" description="Disordered" evidence="1">
    <location>
        <begin position="1"/>
        <end position="25"/>
    </location>
</feature>
<protein>
    <submittedName>
        <fullName evidence="2">Uncharacterized protein</fullName>
    </submittedName>
</protein>